<reference evidence="1 2" key="1">
    <citation type="journal article" date="2021" name="Hortic Res">
        <title>High-quality reference genome and annotation aids understanding of berry development for evergreen blueberry (Vaccinium darrowii).</title>
        <authorList>
            <person name="Yu J."/>
            <person name="Hulse-Kemp A.M."/>
            <person name="Babiker E."/>
            <person name="Staton M."/>
        </authorList>
    </citation>
    <scope>NUCLEOTIDE SEQUENCE [LARGE SCALE GENOMIC DNA]</scope>
    <source>
        <strain evidence="2">cv. NJ 8807/NJ 8810</strain>
        <tissue evidence="1">Young leaf</tissue>
    </source>
</reference>
<gene>
    <name evidence="1" type="ORF">Vadar_018198</name>
</gene>
<evidence type="ECO:0000313" key="2">
    <source>
        <dbReference type="Proteomes" id="UP000828048"/>
    </source>
</evidence>
<organism evidence="1 2">
    <name type="scientific">Vaccinium darrowii</name>
    <dbReference type="NCBI Taxonomy" id="229202"/>
    <lineage>
        <taxon>Eukaryota</taxon>
        <taxon>Viridiplantae</taxon>
        <taxon>Streptophyta</taxon>
        <taxon>Embryophyta</taxon>
        <taxon>Tracheophyta</taxon>
        <taxon>Spermatophyta</taxon>
        <taxon>Magnoliopsida</taxon>
        <taxon>eudicotyledons</taxon>
        <taxon>Gunneridae</taxon>
        <taxon>Pentapetalae</taxon>
        <taxon>asterids</taxon>
        <taxon>Ericales</taxon>
        <taxon>Ericaceae</taxon>
        <taxon>Vaccinioideae</taxon>
        <taxon>Vaccinieae</taxon>
        <taxon>Vaccinium</taxon>
    </lineage>
</organism>
<accession>A0ACB7X2G0</accession>
<keyword evidence="2" id="KW-1185">Reference proteome</keyword>
<comment type="caution">
    <text evidence="1">The sequence shown here is derived from an EMBL/GenBank/DDBJ whole genome shotgun (WGS) entry which is preliminary data.</text>
</comment>
<sequence length="206" mass="23819">MTETKIKKESTASAKRLDIKESRLSTTTIERKIKELQKSMKQQDIDNVVRLLCLYLCVMLLFSNKVNSVNWLYVHYMEDLEKVKEYDWASAVSKYLLDSIHKNHRDIKQLKGSSILLLQDEEIQPMVTDNDTEATAALVLLGKKEDEVCEEGAKQKDEIHVGEEDKICGHHGDEVQVSAEQKQNEVEICTEQEKDEVEEICQIYRD</sequence>
<name>A0ACB7X2G0_9ERIC</name>
<dbReference type="EMBL" id="CM037152">
    <property type="protein sequence ID" value="KAH7834645.1"/>
    <property type="molecule type" value="Genomic_DNA"/>
</dbReference>
<protein>
    <submittedName>
        <fullName evidence="1">Uncharacterized protein</fullName>
    </submittedName>
</protein>
<proteinExistence type="predicted"/>
<evidence type="ECO:0000313" key="1">
    <source>
        <dbReference type="EMBL" id="KAH7834645.1"/>
    </source>
</evidence>
<dbReference type="Proteomes" id="UP000828048">
    <property type="component" value="Chromosome 2"/>
</dbReference>